<gene>
    <name evidence="8" type="primary">pgi</name>
    <name evidence="10" type="ORF">J2W68_002556</name>
</gene>
<accession>A0ABU1XYG4</accession>
<feature type="active site" evidence="8">
    <location>
        <position position="365"/>
    </location>
</feature>
<organism evidence="10 11">
    <name type="scientific">Luteimonas terrae</name>
    <dbReference type="NCBI Taxonomy" id="1530191"/>
    <lineage>
        <taxon>Bacteria</taxon>
        <taxon>Pseudomonadati</taxon>
        <taxon>Pseudomonadota</taxon>
        <taxon>Gammaproteobacteria</taxon>
        <taxon>Lysobacterales</taxon>
        <taxon>Lysobacteraceae</taxon>
        <taxon>Luteimonas</taxon>
    </lineage>
</organism>
<comment type="pathway">
    <text evidence="8">Carbohydrate biosynthesis; gluconeogenesis.</text>
</comment>
<evidence type="ECO:0000256" key="8">
    <source>
        <dbReference type="HAMAP-Rule" id="MF_00473"/>
    </source>
</evidence>
<comment type="catalytic activity">
    <reaction evidence="7 8 9">
        <text>alpha-D-glucose 6-phosphate = beta-D-fructose 6-phosphate</text>
        <dbReference type="Rhea" id="RHEA:11816"/>
        <dbReference type="ChEBI" id="CHEBI:57634"/>
        <dbReference type="ChEBI" id="CHEBI:58225"/>
        <dbReference type="EC" id="5.3.1.9"/>
    </reaction>
</comment>
<reference evidence="10 11" key="1">
    <citation type="submission" date="2023-07" db="EMBL/GenBank/DDBJ databases">
        <title>Sorghum-associated microbial communities from plants grown in Nebraska, USA.</title>
        <authorList>
            <person name="Schachtman D."/>
        </authorList>
    </citation>
    <scope>NUCLEOTIDE SEQUENCE [LARGE SCALE GENOMIC DNA]</scope>
    <source>
        <strain evidence="10 11">4099</strain>
    </source>
</reference>
<dbReference type="PANTHER" id="PTHR11469">
    <property type="entry name" value="GLUCOSE-6-PHOSPHATE ISOMERASE"/>
    <property type="match status" value="1"/>
</dbReference>
<evidence type="ECO:0000256" key="3">
    <source>
        <dbReference type="ARBA" id="ARBA00022432"/>
    </source>
</evidence>
<evidence type="ECO:0000256" key="4">
    <source>
        <dbReference type="ARBA" id="ARBA00022490"/>
    </source>
</evidence>
<dbReference type="PANTHER" id="PTHR11469:SF1">
    <property type="entry name" value="GLUCOSE-6-PHOSPHATE ISOMERASE"/>
    <property type="match status" value="1"/>
</dbReference>
<dbReference type="InterPro" id="IPR001672">
    <property type="entry name" value="G6P_Isomerase"/>
</dbReference>
<dbReference type="SUPFAM" id="SSF53697">
    <property type="entry name" value="SIS domain"/>
    <property type="match status" value="1"/>
</dbReference>
<dbReference type="Gene3D" id="3.40.50.10490">
    <property type="entry name" value="Glucose-6-phosphate isomerase like protein, domain 1"/>
    <property type="match status" value="2"/>
</dbReference>
<evidence type="ECO:0000256" key="5">
    <source>
        <dbReference type="ARBA" id="ARBA00023152"/>
    </source>
</evidence>
<dbReference type="PROSITE" id="PS51463">
    <property type="entry name" value="P_GLUCOSE_ISOMERASE_3"/>
    <property type="match status" value="1"/>
</dbReference>
<evidence type="ECO:0000256" key="1">
    <source>
        <dbReference type="ARBA" id="ARBA00004926"/>
    </source>
</evidence>
<evidence type="ECO:0000313" key="11">
    <source>
        <dbReference type="Proteomes" id="UP001256588"/>
    </source>
</evidence>
<dbReference type="InterPro" id="IPR023096">
    <property type="entry name" value="G6P_Isomerase_C"/>
</dbReference>
<comment type="function">
    <text evidence="8">Catalyzes the reversible isomerization of glucose-6-phosphate to fructose-6-phosphate.</text>
</comment>
<dbReference type="EMBL" id="JAVDWO010000010">
    <property type="protein sequence ID" value="MDR7193819.1"/>
    <property type="molecule type" value="Genomic_DNA"/>
</dbReference>
<dbReference type="CDD" id="cd05016">
    <property type="entry name" value="SIS_PGI_2"/>
    <property type="match status" value="1"/>
</dbReference>
<protein>
    <recommendedName>
        <fullName evidence="8">Glucose-6-phosphate isomerase</fullName>
        <shortName evidence="8">GPI</shortName>
        <ecNumber evidence="8">5.3.1.9</ecNumber>
    </recommendedName>
    <alternativeName>
        <fullName evidence="8">Phosphoglucose isomerase</fullName>
        <shortName evidence="8">PGI</shortName>
    </alternativeName>
    <alternativeName>
        <fullName evidence="8">Phosphohexose isomerase</fullName>
        <shortName evidence="8">PHI</shortName>
    </alternativeName>
</protein>
<evidence type="ECO:0000256" key="6">
    <source>
        <dbReference type="ARBA" id="ARBA00023235"/>
    </source>
</evidence>
<dbReference type="HAMAP" id="MF_00473">
    <property type="entry name" value="G6P_isomerase"/>
    <property type="match status" value="1"/>
</dbReference>
<proteinExistence type="inferred from homology"/>
<dbReference type="InterPro" id="IPR018189">
    <property type="entry name" value="Phosphoglucose_isomerase_CS"/>
</dbReference>
<feature type="active site" evidence="8">
    <location>
        <position position="474"/>
    </location>
</feature>
<comment type="pathway">
    <text evidence="1 8 9">Carbohydrate degradation; glycolysis; D-glyceraldehyde 3-phosphate and glycerone phosphate from D-glucose: step 2/4.</text>
</comment>
<feature type="active site" description="Proton donor" evidence="8">
    <location>
        <position position="334"/>
    </location>
</feature>
<keyword evidence="11" id="KW-1185">Reference proteome</keyword>
<evidence type="ECO:0000256" key="2">
    <source>
        <dbReference type="ARBA" id="ARBA00006604"/>
    </source>
</evidence>
<keyword evidence="6 8" id="KW-0413">Isomerase</keyword>
<dbReference type="Pfam" id="PF00342">
    <property type="entry name" value="PGI"/>
    <property type="match status" value="1"/>
</dbReference>
<dbReference type="Gene3D" id="1.10.1390.10">
    <property type="match status" value="1"/>
</dbReference>
<keyword evidence="5 8" id="KW-0324">Glycolysis</keyword>
<name>A0ABU1XYG4_9GAMM</name>
<dbReference type="EC" id="5.3.1.9" evidence="8"/>
<dbReference type="InterPro" id="IPR035476">
    <property type="entry name" value="SIS_PGI_1"/>
</dbReference>
<dbReference type="InterPro" id="IPR046348">
    <property type="entry name" value="SIS_dom_sf"/>
</dbReference>
<comment type="subcellular location">
    <subcellularLocation>
        <location evidence="8">Cytoplasm</location>
    </subcellularLocation>
</comment>
<dbReference type="PROSITE" id="PS00765">
    <property type="entry name" value="P_GLUCOSE_ISOMERASE_1"/>
    <property type="match status" value="1"/>
</dbReference>
<dbReference type="PRINTS" id="PR00662">
    <property type="entry name" value="G6PISOMERASE"/>
</dbReference>
<dbReference type="CDD" id="cd05015">
    <property type="entry name" value="SIS_PGI_1"/>
    <property type="match status" value="1"/>
</dbReference>
<comment type="similarity">
    <text evidence="2 8 9">Belongs to the GPI family.</text>
</comment>
<comment type="caution">
    <text evidence="10">The sequence shown here is derived from an EMBL/GenBank/DDBJ whole genome shotgun (WGS) entry which is preliminary data.</text>
</comment>
<sequence>MTMAVRLIRDTLAPHARRLDSARIADLVEADAARPQDFALRIGGLYASFARQRLDRETRDALVALGEAAALPQAFRALFDGVTVNTSENRPALHVALRSALSETAVARDAHAQAAEARVRMAELVAQLEASDVTDIVNVGIGGSDLGPRLVVDALKDFGTGRFRVHFLTNVDGSDAQHRLAKLDPAKTAAILVSKTFGTQETLLNGAVVRDWLGGSERLYAVSANVPRAEAFGVAPERVLPMWDWVGGRYSLWSAVGFSIALAVGMDGFEALLAGAAEMDAHALQAPLAGNLPMLHALTGVWNRNALGLATHAVLPYDERLALLPAYLQQLVMESLGKSVTPDGEAVGLDTVPVLWGGPGTNSQHSFFQALHQGTQTIPADFIGVVNPAHPHADNHAALLSNLLAQTEALANGYSADDPQKSYPGNRPSTLLLLDRLDPRSLGALIALYEHSVYAQSVLWGINAFDQWGVELGKRIAGELMPAVQGDDVAVADPVTRALLDEIRARRARRAR</sequence>
<dbReference type="GO" id="GO:0004347">
    <property type="term" value="F:glucose-6-phosphate isomerase activity"/>
    <property type="evidence" value="ECO:0007669"/>
    <property type="project" value="UniProtKB-EC"/>
</dbReference>
<dbReference type="PROSITE" id="PS00174">
    <property type="entry name" value="P_GLUCOSE_ISOMERASE_2"/>
    <property type="match status" value="1"/>
</dbReference>
<evidence type="ECO:0000256" key="7">
    <source>
        <dbReference type="ARBA" id="ARBA00029321"/>
    </source>
</evidence>
<dbReference type="Proteomes" id="UP001256588">
    <property type="component" value="Unassembled WGS sequence"/>
</dbReference>
<dbReference type="NCBIfam" id="NF001211">
    <property type="entry name" value="PRK00179.1"/>
    <property type="match status" value="1"/>
</dbReference>
<evidence type="ECO:0000256" key="9">
    <source>
        <dbReference type="RuleBase" id="RU000612"/>
    </source>
</evidence>
<keyword evidence="3 8" id="KW-0312">Gluconeogenesis</keyword>
<keyword evidence="4 8" id="KW-0963">Cytoplasm</keyword>
<dbReference type="InterPro" id="IPR035482">
    <property type="entry name" value="SIS_PGI_2"/>
</dbReference>
<evidence type="ECO:0000313" key="10">
    <source>
        <dbReference type="EMBL" id="MDR7193819.1"/>
    </source>
</evidence>